<evidence type="ECO:0000256" key="13">
    <source>
        <dbReference type="PIRNR" id="PIRNR001365"/>
    </source>
</evidence>
<sequence>MAADLQLSGVYVPLVTPFGEDGAVDVAALERLADAVLAAGAAGLVALATTGEASSLDDGERAAVIAACSRVCVDRGAELVVGAGTNDTRATVARHEALADVPGVTASLAVVPYYVRPSEAAIVAHFRHVADRSPVPVVAYNIPYRTGRGLGAPSLLELAATDNVAGVKQAVDGIDADTLTVLAQAPPGFAVLGGDDPYLFPMTLMGAPGAIAASANLCTARFVAMVADGLAGAVEPGRAHAEALLPLVRALFAEPSPAVIKALLHADGMIATPDVRMPLSNASAAAVSNALAARPG</sequence>
<dbReference type="PIRSF" id="PIRSF001365">
    <property type="entry name" value="DHDPS"/>
    <property type="match status" value="1"/>
</dbReference>
<comment type="subunit">
    <text evidence="12">Homotetramer; dimer of dimers.</text>
</comment>
<evidence type="ECO:0000313" key="16">
    <source>
        <dbReference type="EMBL" id="CAA9275049.1"/>
    </source>
</evidence>
<keyword evidence="7 12" id="KW-0220">Diaminopimelate biosynthesis</keyword>
<dbReference type="UniPathway" id="UPA00034">
    <property type="reaction ID" value="UER00017"/>
</dbReference>
<dbReference type="InterPro" id="IPR013785">
    <property type="entry name" value="Aldolase_TIM"/>
</dbReference>
<feature type="site" description="Part of a proton relay during catalysis" evidence="12">
    <location>
        <position position="114"/>
    </location>
</feature>
<dbReference type="GO" id="GO:0009089">
    <property type="term" value="P:lysine biosynthetic process via diaminopimelate"/>
    <property type="evidence" value="ECO:0007669"/>
    <property type="project" value="UniProtKB-UniRule"/>
</dbReference>
<evidence type="ECO:0000256" key="10">
    <source>
        <dbReference type="ARBA" id="ARBA00023270"/>
    </source>
</evidence>
<evidence type="ECO:0000256" key="3">
    <source>
        <dbReference type="ARBA" id="ARBA00007592"/>
    </source>
</evidence>
<feature type="binding site" evidence="12 15">
    <location>
        <position position="211"/>
    </location>
    <ligand>
        <name>pyruvate</name>
        <dbReference type="ChEBI" id="CHEBI:15361"/>
    </ligand>
</feature>
<evidence type="ECO:0000256" key="5">
    <source>
        <dbReference type="ARBA" id="ARBA00022490"/>
    </source>
</evidence>
<dbReference type="PANTHER" id="PTHR12128:SF66">
    <property type="entry name" value="4-HYDROXY-2-OXOGLUTARATE ALDOLASE, MITOCHONDRIAL"/>
    <property type="match status" value="1"/>
</dbReference>
<evidence type="ECO:0000256" key="6">
    <source>
        <dbReference type="ARBA" id="ARBA00022605"/>
    </source>
</evidence>
<feature type="active site" description="Proton donor/acceptor" evidence="12 14">
    <location>
        <position position="140"/>
    </location>
</feature>
<dbReference type="GO" id="GO:0005737">
    <property type="term" value="C:cytoplasm"/>
    <property type="evidence" value="ECO:0007669"/>
    <property type="project" value="UniProtKB-SubCell"/>
</dbReference>
<evidence type="ECO:0000256" key="14">
    <source>
        <dbReference type="PIRSR" id="PIRSR001365-1"/>
    </source>
</evidence>
<name>A0A6J4JD97_9ACTN</name>
<comment type="caution">
    <text evidence="12">Was originally thought to be a dihydrodipicolinate synthase (DHDPS), catalyzing the condensation of (S)-aspartate-beta-semialdehyde [(S)-ASA] and pyruvate to dihydrodipicolinate (DHDP). However, it was shown in E.coli that the product of the enzymatic reaction is not dihydrodipicolinate but in fact (4S)-4-hydroxy-2,3,4,5-tetrahydro-(2S)-dipicolinic acid (HTPA), and that the consecutive dehydration reaction leading to DHDP is not spontaneous but catalyzed by DapB.</text>
</comment>
<dbReference type="PROSITE" id="PS00666">
    <property type="entry name" value="DHDPS_2"/>
    <property type="match status" value="1"/>
</dbReference>
<dbReference type="PANTHER" id="PTHR12128">
    <property type="entry name" value="DIHYDRODIPICOLINATE SYNTHASE"/>
    <property type="match status" value="1"/>
</dbReference>
<feature type="active site" description="Schiff-base intermediate with substrate" evidence="12 14">
    <location>
        <position position="168"/>
    </location>
</feature>
<keyword evidence="8 12" id="KW-0457">Lysine biosynthesis</keyword>
<keyword evidence="9 12" id="KW-0456">Lyase</keyword>
<comment type="catalytic activity">
    <reaction evidence="11 12">
        <text>L-aspartate 4-semialdehyde + pyruvate = (2S,4S)-4-hydroxy-2,3,4,5-tetrahydrodipicolinate + H2O + H(+)</text>
        <dbReference type="Rhea" id="RHEA:34171"/>
        <dbReference type="ChEBI" id="CHEBI:15361"/>
        <dbReference type="ChEBI" id="CHEBI:15377"/>
        <dbReference type="ChEBI" id="CHEBI:15378"/>
        <dbReference type="ChEBI" id="CHEBI:67139"/>
        <dbReference type="ChEBI" id="CHEBI:537519"/>
        <dbReference type="EC" id="4.3.3.7"/>
    </reaction>
</comment>
<protein>
    <recommendedName>
        <fullName evidence="4 12">4-hydroxy-tetrahydrodipicolinate synthase</fullName>
        <shortName evidence="12">HTPA synthase</shortName>
        <ecNumber evidence="4 12">4.3.3.7</ecNumber>
    </recommendedName>
</protein>
<evidence type="ECO:0000256" key="9">
    <source>
        <dbReference type="ARBA" id="ARBA00023239"/>
    </source>
</evidence>
<dbReference type="Gene3D" id="3.20.20.70">
    <property type="entry name" value="Aldolase class I"/>
    <property type="match status" value="1"/>
</dbReference>
<dbReference type="SUPFAM" id="SSF51569">
    <property type="entry name" value="Aldolase"/>
    <property type="match status" value="1"/>
</dbReference>
<evidence type="ECO:0000256" key="1">
    <source>
        <dbReference type="ARBA" id="ARBA00003294"/>
    </source>
</evidence>
<keyword evidence="5 12" id="KW-0963">Cytoplasm</keyword>
<proteinExistence type="inferred from homology"/>
<dbReference type="AlphaFoldDB" id="A0A6J4JD97"/>
<organism evidence="16">
    <name type="scientific">uncultured Blastococcus sp</name>
    <dbReference type="NCBI Taxonomy" id="217144"/>
    <lineage>
        <taxon>Bacteria</taxon>
        <taxon>Bacillati</taxon>
        <taxon>Actinomycetota</taxon>
        <taxon>Actinomycetes</taxon>
        <taxon>Geodermatophilales</taxon>
        <taxon>Geodermatophilaceae</taxon>
        <taxon>Blastococcus</taxon>
        <taxon>environmental samples</taxon>
    </lineage>
</organism>
<feature type="binding site" evidence="12 15">
    <location>
        <position position="50"/>
    </location>
    <ligand>
        <name>pyruvate</name>
        <dbReference type="ChEBI" id="CHEBI:15361"/>
    </ligand>
</feature>
<evidence type="ECO:0000256" key="11">
    <source>
        <dbReference type="ARBA" id="ARBA00047836"/>
    </source>
</evidence>
<accession>A0A6J4JD97</accession>
<keyword evidence="10 12" id="KW-0704">Schiff base</keyword>
<reference evidence="16" key="1">
    <citation type="submission" date="2020-02" db="EMBL/GenBank/DDBJ databases">
        <authorList>
            <person name="Meier V. D."/>
        </authorList>
    </citation>
    <scope>NUCLEOTIDE SEQUENCE</scope>
    <source>
        <strain evidence="16">AVDCRST_MAG57</strain>
    </source>
</reference>
<dbReference type="HAMAP" id="MF_00418">
    <property type="entry name" value="DapA"/>
    <property type="match status" value="1"/>
</dbReference>
<comment type="pathway">
    <text evidence="2 12">Amino-acid biosynthesis; L-lysine biosynthesis via DAP pathway; (S)-tetrahydrodipicolinate from L-aspartate: step 3/4.</text>
</comment>
<feature type="site" description="Part of a proton relay during catalysis" evidence="12">
    <location>
        <position position="49"/>
    </location>
</feature>
<comment type="similarity">
    <text evidence="3 12 13">Belongs to the DapA family.</text>
</comment>
<evidence type="ECO:0000256" key="7">
    <source>
        <dbReference type="ARBA" id="ARBA00022915"/>
    </source>
</evidence>
<dbReference type="EMBL" id="CADCTI010000278">
    <property type="protein sequence ID" value="CAA9275049.1"/>
    <property type="molecule type" value="Genomic_DNA"/>
</dbReference>
<gene>
    <name evidence="12" type="primary">dapA</name>
    <name evidence="16" type="ORF">AVDCRST_MAG57-3637</name>
</gene>
<comment type="function">
    <text evidence="1 12">Catalyzes the condensation of (S)-aspartate-beta-semialdehyde [(S)-ASA] and pyruvate to 4-hydroxy-tetrahydrodipicolinate (HTPA).</text>
</comment>
<dbReference type="InterPro" id="IPR002220">
    <property type="entry name" value="DapA-like"/>
</dbReference>
<dbReference type="SMART" id="SM01130">
    <property type="entry name" value="DHDPS"/>
    <property type="match status" value="1"/>
</dbReference>
<evidence type="ECO:0000256" key="2">
    <source>
        <dbReference type="ARBA" id="ARBA00005120"/>
    </source>
</evidence>
<evidence type="ECO:0000256" key="4">
    <source>
        <dbReference type="ARBA" id="ARBA00012086"/>
    </source>
</evidence>
<dbReference type="GO" id="GO:0019877">
    <property type="term" value="P:diaminopimelate biosynthetic process"/>
    <property type="evidence" value="ECO:0007669"/>
    <property type="project" value="UniProtKB-UniRule"/>
</dbReference>
<dbReference type="InterPro" id="IPR020625">
    <property type="entry name" value="Schiff_base-form_aldolases_AS"/>
</dbReference>
<dbReference type="Pfam" id="PF00701">
    <property type="entry name" value="DHDPS"/>
    <property type="match status" value="1"/>
</dbReference>
<dbReference type="InterPro" id="IPR005263">
    <property type="entry name" value="DapA"/>
</dbReference>
<dbReference type="GO" id="GO:0008840">
    <property type="term" value="F:4-hydroxy-tetrahydrodipicolinate synthase activity"/>
    <property type="evidence" value="ECO:0007669"/>
    <property type="project" value="UniProtKB-UniRule"/>
</dbReference>
<evidence type="ECO:0000256" key="8">
    <source>
        <dbReference type="ARBA" id="ARBA00023154"/>
    </source>
</evidence>
<keyword evidence="6 12" id="KW-0028">Amino-acid biosynthesis</keyword>
<evidence type="ECO:0000256" key="15">
    <source>
        <dbReference type="PIRSR" id="PIRSR001365-2"/>
    </source>
</evidence>
<comment type="subcellular location">
    <subcellularLocation>
        <location evidence="12">Cytoplasm</location>
    </subcellularLocation>
</comment>
<dbReference type="PRINTS" id="PR00146">
    <property type="entry name" value="DHPICSNTHASE"/>
</dbReference>
<dbReference type="EC" id="4.3.3.7" evidence="4 12"/>
<evidence type="ECO:0000256" key="12">
    <source>
        <dbReference type="HAMAP-Rule" id="MF_00418"/>
    </source>
</evidence>